<evidence type="ECO:0000256" key="2">
    <source>
        <dbReference type="ARBA" id="ARBA00022729"/>
    </source>
</evidence>
<feature type="domain" description="Wall-associated receptor kinase galacturonan-binding" evidence="4">
    <location>
        <begin position="24"/>
        <end position="72"/>
    </location>
</feature>
<dbReference type="GO" id="GO:0030247">
    <property type="term" value="F:polysaccharide binding"/>
    <property type="evidence" value="ECO:0007669"/>
    <property type="project" value="InterPro"/>
</dbReference>
<protein>
    <recommendedName>
        <fullName evidence="4">Wall-associated receptor kinase galacturonan-binding domain-containing protein</fullName>
    </recommendedName>
</protein>
<evidence type="ECO:0000313" key="5">
    <source>
        <dbReference type="EMBL" id="OEL15262.1"/>
    </source>
</evidence>
<evidence type="ECO:0000313" key="6">
    <source>
        <dbReference type="Proteomes" id="UP000095767"/>
    </source>
</evidence>
<dbReference type="EMBL" id="LWDX02067436">
    <property type="protein sequence ID" value="OEL15262.1"/>
    <property type="molecule type" value="Genomic_DNA"/>
</dbReference>
<dbReference type="STRING" id="888268.A0A1E5UQT3"/>
<dbReference type="Proteomes" id="UP000095767">
    <property type="component" value="Unassembled WGS sequence"/>
</dbReference>
<evidence type="ECO:0000259" key="4">
    <source>
        <dbReference type="Pfam" id="PF13947"/>
    </source>
</evidence>
<reference evidence="5 6" key="1">
    <citation type="submission" date="2016-09" db="EMBL/GenBank/DDBJ databases">
        <title>The draft genome of Dichanthelium oligosanthes: A C3 panicoid grass species.</title>
        <authorList>
            <person name="Studer A.J."/>
            <person name="Schnable J.C."/>
            <person name="Brutnell T.P."/>
        </authorList>
    </citation>
    <scope>NUCLEOTIDE SEQUENCE [LARGE SCALE GENOMIC DNA]</scope>
    <source>
        <strain evidence="6">cv. Kellogg 1175</strain>
        <tissue evidence="5">Leaf</tissue>
    </source>
</reference>
<feature type="signal peptide" evidence="3">
    <location>
        <begin position="1"/>
        <end position="19"/>
    </location>
</feature>
<proteinExistence type="predicted"/>
<dbReference type="InterPro" id="IPR025287">
    <property type="entry name" value="WAK_GUB"/>
</dbReference>
<dbReference type="AlphaFoldDB" id="A0A1E5UQT3"/>
<name>A0A1E5UQT3_9POAL</name>
<accession>A0A1E5UQT3</accession>
<evidence type="ECO:0000256" key="1">
    <source>
        <dbReference type="ARBA" id="ARBA00004167"/>
    </source>
</evidence>
<dbReference type="Pfam" id="PF13947">
    <property type="entry name" value="GUB_WAK_bind"/>
    <property type="match status" value="1"/>
</dbReference>
<organism evidence="5 6">
    <name type="scientific">Dichanthelium oligosanthes</name>
    <dbReference type="NCBI Taxonomy" id="888268"/>
    <lineage>
        <taxon>Eukaryota</taxon>
        <taxon>Viridiplantae</taxon>
        <taxon>Streptophyta</taxon>
        <taxon>Embryophyta</taxon>
        <taxon>Tracheophyta</taxon>
        <taxon>Spermatophyta</taxon>
        <taxon>Magnoliopsida</taxon>
        <taxon>Liliopsida</taxon>
        <taxon>Poales</taxon>
        <taxon>Poaceae</taxon>
        <taxon>PACMAD clade</taxon>
        <taxon>Panicoideae</taxon>
        <taxon>Panicodae</taxon>
        <taxon>Paniceae</taxon>
        <taxon>Dichantheliinae</taxon>
        <taxon>Dichanthelium</taxon>
    </lineage>
</organism>
<dbReference type="OrthoDB" id="4062651at2759"/>
<gene>
    <name evidence="5" type="ORF">BAE44_0023719</name>
</gene>
<comment type="caution">
    <text evidence="5">The sequence shown here is derived from an EMBL/GenBank/DDBJ whole genome shotgun (WGS) entry which is preliminary data.</text>
</comment>
<dbReference type="GO" id="GO:0016020">
    <property type="term" value="C:membrane"/>
    <property type="evidence" value="ECO:0007669"/>
    <property type="project" value="UniProtKB-SubCell"/>
</dbReference>
<evidence type="ECO:0000256" key="3">
    <source>
        <dbReference type="SAM" id="SignalP"/>
    </source>
</evidence>
<sequence>MPPALSLLPVLLLAATAAAVEPGCRTKCGDVDIPYPFGIGAGCYRDKDFEISCVNNGTMAVLRSEYYGVKHMIPVTSLSVAPRPEAKVMLLVAYKCYNTSTGYTVSKFNGYVDLSPHGMFRISDARNMFVVLGCNTGAFTMSSDGNDRGPYDYQYYMGCFTYCSGAGSPCASVACCHDIPPGLIENAVHFEQLPHDIAFLLDKEFRASDLHMDVSPGSMPVWLDWAFRDFGSCADVKDYYPSAYACVSDNSECVDSLNGPGYFCRCKEGFEGNPYDDDDGYY</sequence>
<feature type="chain" id="PRO_5009187343" description="Wall-associated receptor kinase galacturonan-binding domain-containing protein" evidence="3">
    <location>
        <begin position="20"/>
        <end position="282"/>
    </location>
</feature>
<comment type="subcellular location">
    <subcellularLocation>
        <location evidence="1">Membrane</location>
        <topology evidence="1">Single-pass membrane protein</topology>
    </subcellularLocation>
</comment>
<dbReference type="PANTHER" id="PTHR33491">
    <property type="entry name" value="OSJNBA0016N04.9 PROTEIN"/>
    <property type="match status" value="1"/>
</dbReference>
<keyword evidence="6" id="KW-1185">Reference proteome</keyword>
<keyword evidence="2 3" id="KW-0732">Signal</keyword>